<dbReference type="EMBL" id="CP099419">
    <property type="protein sequence ID" value="USW48844.1"/>
    <property type="molecule type" value="Genomic_DNA"/>
</dbReference>
<dbReference type="OrthoDB" id="443402at2759"/>
<dbReference type="PANTHER" id="PTHR10039:SF5">
    <property type="entry name" value="NACHT DOMAIN-CONTAINING PROTEIN"/>
    <property type="match status" value="1"/>
</dbReference>
<gene>
    <name evidence="3" type="ORF">Slin15195_G021630</name>
</gene>
<organism evidence="3 4">
    <name type="scientific">Septoria linicola</name>
    <dbReference type="NCBI Taxonomy" id="215465"/>
    <lineage>
        <taxon>Eukaryota</taxon>
        <taxon>Fungi</taxon>
        <taxon>Dikarya</taxon>
        <taxon>Ascomycota</taxon>
        <taxon>Pezizomycotina</taxon>
        <taxon>Dothideomycetes</taxon>
        <taxon>Dothideomycetidae</taxon>
        <taxon>Mycosphaerellales</taxon>
        <taxon>Mycosphaerellaceae</taxon>
        <taxon>Septoria</taxon>
    </lineage>
</organism>
<dbReference type="SUPFAM" id="SSF52540">
    <property type="entry name" value="P-loop containing nucleoside triphosphate hydrolases"/>
    <property type="match status" value="1"/>
</dbReference>
<name>A0A9Q9AG71_9PEZI</name>
<keyword evidence="1" id="KW-0677">Repeat</keyword>
<dbReference type="PANTHER" id="PTHR10039">
    <property type="entry name" value="AMELOGENIN"/>
    <property type="match status" value="1"/>
</dbReference>
<keyword evidence="4" id="KW-1185">Reference proteome</keyword>
<keyword evidence="3" id="KW-0378">Hydrolase</keyword>
<dbReference type="AlphaFoldDB" id="A0A9Q9AG71"/>
<dbReference type="GO" id="GO:0016787">
    <property type="term" value="F:hydrolase activity"/>
    <property type="evidence" value="ECO:0007669"/>
    <property type="project" value="UniProtKB-KW"/>
</dbReference>
<reference evidence="3" key="1">
    <citation type="submission" date="2022-06" db="EMBL/GenBank/DDBJ databases">
        <title>Complete genome sequences of two strains of the flax pathogen Septoria linicola.</title>
        <authorList>
            <person name="Lapalu N."/>
            <person name="Simon A."/>
            <person name="Demenou B."/>
            <person name="Paumier D."/>
            <person name="Guillot M.-P."/>
            <person name="Gout L."/>
            <person name="Valade R."/>
        </authorList>
    </citation>
    <scope>NUCLEOTIDE SEQUENCE</scope>
    <source>
        <strain evidence="3">SE15195</strain>
    </source>
</reference>
<feature type="domain" description="Nephrocystin 3-like N-terminal" evidence="2">
    <location>
        <begin position="134"/>
        <end position="299"/>
    </location>
</feature>
<dbReference type="InterPro" id="IPR027417">
    <property type="entry name" value="P-loop_NTPase"/>
</dbReference>
<accession>A0A9Q9AG71</accession>
<dbReference type="Proteomes" id="UP001056384">
    <property type="component" value="Chromosome 2"/>
</dbReference>
<evidence type="ECO:0000313" key="4">
    <source>
        <dbReference type="Proteomes" id="UP001056384"/>
    </source>
</evidence>
<evidence type="ECO:0000313" key="3">
    <source>
        <dbReference type="EMBL" id="USW48844.1"/>
    </source>
</evidence>
<evidence type="ECO:0000259" key="2">
    <source>
        <dbReference type="Pfam" id="PF24883"/>
    </source>
</evidence>
<evidence type="ECO:0000256" key="1">
    <source>
        <dbReference type="ARBA" id="ARBA00022737"/>
    </source>
</evidence>
<dbReference type="InterPro" id="IPR056884">
    <property type="entry name" value="NPHP3-like_N"/>
</dbReference>
<dbReference type="Pfam" id="PF24883">
    <property type="entry name" value="NPHP3_N"/>
    <property type="match status" value="1"/>
</dbReference>
<sequence>MERALDSALQDSKRFTTFNRQNVTYNYEGMVAQSYSHQINGPVYGNVQFGDIQSRDQHIRERILASLRFEGMDRYHERPLESHPGTYGWIFADEPLVVHSCETCDESGPAYERWAARRCRAQIESDKRASQSAASFQNWLRYSDEIFWVTGKAGSGKSCLMKFLAGHNRTSDVLHLWAGSDVVICEFYFWAAGGKLEQSQGRLLRSLLYQLLNFNQEMIERAVPQRWAAMERSNGHSTPWQHSELRKALQSVVEYYRGTQKLCFFIDGLDGFAGDHQDLIDDLKALNRSPDIKICVSSRPWNVFSHRLGGGSETLFLKLHELTYRDLSLYVGERLGQISIVPLPNATYIEGAYCTNLQSFILAKAQGVFLWVKLAVNGLRRGIEERDTLSELQTRLQTTPSDIEDFIQKMFDSIDPVYRKYCARVLLLLMAKFRETYSNLLLVRLWQLSQDPDNQKLASTMYDQDTILPELLDLLDQSQILVNKWCKDLVDVVRPAPNMNKSDADLALEIVYCCSSHHILFAHRTILDFARAKADDGSLD</sequence>
<dbReference type="Gene3D" id="3.40.50.300">
    <property type="entry name" value="P-loop containing nucleotide triphosphate hydrolases"/>
    <property type="match status" value="1"/>
</dbReference>
<proteinExistence type="predicted"/>
<protein>
    <submittedName>
        <fullName evidence="3">P-loop containing nucleoside triphosphate hydrolase</fullName>
    </submittedName>
</protein>